<gene>
    <name evidence="1" type="ORF">LMANV2_230007</name>
</gene>
<dbReference type="AlphaFoldDB" id="A0AAQ1SN05"/>
<evidence type="ECO:0000313" key="1">
    <source>
        <dbReference type="EMBL" id="SOR60892.1"/>
    </source>
</evidence>
<protein>
    <submittedName>
        <fullName evidence="1">Uncharacterized protein</fullName>
    </submittedName>
</protein>
<accession>A0AAQ1SN05</accession>
<comment type="caution">
    <text evidence="1">The sequence shown here is derived from an EMBL/GenBank/DDBJ whole genome shotgun (WGS) entry which is preliminary data.</text>
</comment>
<sequence length="77" mass="8606">MSSTIILKKVGSELYRSISKMWELPQITILQTSSKIVGTNSIRANLAAKIVTGFSILVNQLYTENIIQDITFSFNLL</sequence>
<reference evidence="1 2" key="1">
    <citation type="submission" date="2017-11" db="EMBL/GenBank/DDBJ databases">
        <authorList>
            <person name="Lechat P."/>
        </authorList>
    </citation>
    <scope>NUCLEOTIDE SEQUENCE [LARGE SCALE GENOMIC DNA]</scope>
    <source>
        <strain evidence="1">L495</strain>
    </source>
</reference>
<evidence type="ECO:0000313" key="2">
    <source>
        <dbReference type="Proteomes" id="UP000234460"/>
    </source>
</evidence>
<dbReference type="AntiFam" id="ANF00051">
    <property type="entry name" value="Translation of DNA tandem repeat"/>
</dbReference>
<name>A0AAQ1SN05_LEPIR</name>
<proteinExistence type="predicted"/>
<dbReference type="EMBL" id="OEJX01000016">
    <property type="protein sequence ID" value="SOR60892.1"/>
    <property type="molecule type" value="Genomic_DNA"/>
</dbReference>
<dbReference type="Proteomes" id="UP000234460">
    <property type="component" value="Chromosome LMANV2"/>
</dbReference>
<organism evidence="1 2">
    <name type="scientific">Leptospira interrogans serovar Manilae</name>
    <dbReference type="NCBI Taxonomy" id="214675"/>
    <lineage>
        <taxon>Bacteria</taxon>
        <taxon>Pseudomonadati</taxon>
        <taxon>Spirochaetota</taxon>
        <taxon>Spirochaetia</taxon>
        <taxon>Leptospirales</taxon>
        <taxon>Leptospiraceae</taxon>
        <taxon>Leptospira</taxon>
    </lineage>
</organism>